<comment type="similarity">
    <text evidence="4 16">Belongs to the pyruvate kinase family.</text>
</comment>
<dbReference type="GO" id="GO:0030955">
    <property type="term" value="F:potassium ion binding"/>
    <property type="evidence" value="ECO:0007669"/>
    <property type="project" value="UniProtKB-UniRule"/>
</dbReference>
<dbReference type="EMBL" id="PPTS01000002">
    <property type="protein sequence ID" value="RDB66377.1"/>
    <property type="molecule type" value="Genomic_DNA"/>
</dbReference>
<dbReference type="InterPro" id="IPR011037">
    <property type="entry name" value="Pyrv_Knase-like_insert_dom_sf"/>
</dbReference>
<keyword evidence="11" id="KW-0067">ATP-binding</keyword>
<comment type="caution">
    <text evidence="19">The sequence shown here is derived from an EMBL/GenBank/DDBJ whole genome shotgun (WGS) entry which is preliminary data.</text>
</comment>
<reference evidence="19 20" key="1">
    <citation type="journal article" date="2018" name="Elife">
        <title>Discovery and characterization of a prevalent human gut bacterial enzyme sufficient for the inactivation of a family of plant toxins.</title>
        <authorList>
            <person name="Koppel N."/>
            <person name="Bisanz J.E."/>
            <person name="Pandelia M.E."/>
            <person name="Turnbaugh P.J."/>
            <person name="Balskus E.P."/>
        </authorList>
    </citation>
    <scope>NUCLEOTIDE SEQUENCE [LARGE SCALE GENOMIC DNA]</scope>
    <source>
        <strain evidence="19 20">3C</strain>
    </source>
</reference>
<keyword evidence="8" id="KW-0479">Metal-binding</keyword>
<comment type="subunit">
    <text evidence="5">Homotetramer.</text>
</comment>
<keyword evidence="12 16" id="KW-0460">Magnesium</keyword>
<dbReference type="UniPathway" id="UPA00109">
    <property type="reaction ID" value="UER00188"/>
</dbReference>
<comment type="cofactor">
    <cofactor evidence="1">
        <name>Mg(2+)</name>
        <dbReference type="ChEBI" id="CHEBI:18420"/>
    </cofactor>
</comment>
<feature type="domain" description="Pyruvate kinase C-terminal" evidence="18">
    <location>
        <begin position="357"/>
        <end position="457"/>
    </location>
</feature>
<evidence type="ECO:0000256" key="2">
    <source>
        <dbReference type="ARBA" id="ARBA00001958"/>
    </source>
</evidence>
<evidence type="ECO:0000256" key="6">
    <source>
        <dbReference type="ARBA" id="ARBA00012142"/>
    </source>
</evidence>
<evidence type="ECO:0000256" key="13">
    <source>
        <dbReference type="ARBA" id="ARBA00023152"/>
    </source>
</evidence>
<comment type="cofactor">
    <cofactor evidence="2">
        <name>K(+)</name>
        <dbReference type="ChEBI" id="CHEBI:29103"/>
    </cofactor>
</comment>
<dbReference type="PANTHER" id="PTHR11817">
    <property type="entry name" value="PYRUVATE KINASE"/>
    <property type="match status" value="1"/>
</dbReference>
<sequence>MARRTKIVCTLGPSVDDEASLRVLLGAGMDVARFNFSHGSHDEHRARMERLRKVRGELDSPCAMLLDTRGPEIRTGRLAGGRPVELAAGSRIVLVERAVEGTPQLVTQSCPGLAAAVGEGTSILVDDGLIELEVEGVDGTDIRCIVRNTGTLGERKSVNVPGAALPLPALTDQDRDDLLFGIGQEVDFVAASFVRDADGVRAVRRFLDGHGGEGIRIIAKIECSEAVENFDAILEVADGIMVARGDLGVEVPAWRVPHIQKNIIRACNRASKPVITATQMLESMVRNPRPTRAEVGDVANAVYDGTDAVMLSGETASGRYPVEAVRMMAQVAEASEPYLHDEAAPDRSREHARVALAVGMAAVQAAETLGASCIVAPTMSGRTARLMSNLRPRVPIYAVTPFPRVMRQQQLSWGVTPMLGDVQGDMQHVVENARAKVRERGLVEPGDIAVFTAGDRATSPLEDVGCGRTDAAATNALYVVQIRED</sequence>
<dbReference type="SUPFAM" id="SSF51621">
    <property type="entry name" value="Phosphoenolpyruvate/pyruvate domain"/>
    <property type="match status" value="1"/>
</dbReference>
<dbReference type="GO" id="GO:0004743">
    <property type="term" value="F:pyruvate kinase activity"/>
    <property type="evidence" value="ECO:0007669"/>
    <property type="project" value="UniProtKB-UniRule"/>
</dbReference>
<evidence type="ECO:0000256" key="5">
    <source>
        <dbReference type="ARBA" id="ARBA00011881"/>
    </source>
</evidence>
<keyword evidence="20" id="KW-1185">Reference proteome</keyword>
<dbReference type="AlphaFoldDB" id="A0A369M623"/>
<evidence type="ECO:0000256" key="12">
    <source>
        <dbReference type="ARBA" id="ARBA00022842"/>
    </source>
</evidence>
<evidence type="ECO:0000256" key="8">
    <source>
        <dbReference type="ARBA" id="ARBA00022723"/>
    </source>
</evidence>
<dbReference type="FunFam" id="2.40.33.10:FF:000001">
    <property type="entry name" value="Pyruvate kinase"/>
    <property type="match status" value="1"/>
</dbReference>
<dbReference type="GO" id="GO:0000287">
    <property type="term" value="F:magnesium ion binding"/>
    <property type="evidence" value="ECO:0007669"/>
    <property type="project" value="UniProtKB-UniRule"/>
</dbReference>
<keyword evidence="14 19" id="KW-0670">Pyruvate</keyword>
<dbReference type="OrthoDB" id="9812123at2"/>
<dbReference type="SUPFAM" id="SSF52935">
    <property type="entry name" value="PK C-terminal domain-like"/>
    <property type="match status" value="1"/>
</dbReference>
<keyword evidence="9" id="KW-0547">Nucleotide-binding</keyword>
<protein>
    <recommendedName>
        <fullName evidence="6 15">Pyruvate kinase</fullName>
        <ecNumber evidence="6 15">2.7.1.40</ecNumber>
    </recommendedName>
</protein>
<evidence type="ECO:0000256" key="3">
    <source>
        <dbReference type="ARBA" id="ARBA00004997"/>
    </source>
</evidence>
<dbReference type="Pfam" id="PF02887">
    <property type="entry name" value="PK_C"/>
    <property type="match status" value="1"/>
</dbReference>
<evidence type="ECO:0000256" key="14">
    <source>
        <dbReference type="ARBA" id="ARBA00023317"/>
    </source>
</evidence>
<name>A0A369M623_9ACTN</name>
<proteinExistence type="inferred from homology"/>
<dbReference type="GeneID" id="78358900"/>
<organism evidence="19 20">
    <name type="scientific">Gordonibacter pamelaeae</name>
    <dbReference type="NCBI Taxonomy" id="471189"/>
    <lineage>
        <taxon>Bacteria</taxon>
        <taxon>Bacillati</taxon>
        <taxon>Actinomycetota</taxon>
        <taxon>Coriobacteriia</taxon>
        <taxon>Eggerthellales</taxon>
        <taxon>Eggerthellaceae</taxon>
        <taxon>Gordonibacter</taxon>
    </lineage>
</organism>
<dbReference type="EC" id="2.7.1.40" evidence="6 15"/>
<dbReference type="Gene3D" id="3.20.20.60">
    <property type="entry name" value="Phosphoenolpyruvate-binding domains"/>
    <property type="match status" value="1"/>
</dbReference>
<dbReference type="GO" id="GO:0005524">
    <property type="term" value="F:ATP binding"/>
    <property type="evidence" value="ECO:0007669"/>
    <property type="project" value="UniProtKB-KW"/>
</dbReference>
<dbReference type="InterPro" id="IPR001697">
    <property type="entry name" value="Pyr_Knase"/>
</dbReference>
<evidence type="ECO:0000313" key="19">
    <source>
        <dbReference type="EMBL" id="RDB66377.1"/>
    </source>
</evidence>
<dbReference type="NCBIfam" id="NF004978">
    <property type="entry name" value="PRK06354.1"/>
    <property type="match status" value="1"/>
</dbReference>
<keyword evidence="13 16" id="KW-0324">Glycolysis</keyword>
<evidence type="ECO:0000256" key="16">
    <source>
        <dbReference type="RuleBase" id="RU000504"/>
    </source>
</evidence>
<feature type="domain" description="Pyruvate kinase barrel" evidence="17">
    <location>
        <begin position="3"/>
        <end position="325"/>
    </location>
</feature>
<dbReference type="FunFam" id="3.20.20.60:FF:000025">
    <property type="entry name" value="Pyruvate kinase"/>
    <property type="match status" value="1"/>
</dbReference>
<dbReference type="NCBIfam" id="TIGR01064">
    <property type="entry name" value="pyruv_kin"/>
    <property type="match status" value="1"/>
</dbReference>
<evidence type="ECO:0000256" key="11">
    <source>
        <dbReference type="ARBA" id="ARBA00022840"/>
    </source>
</evidence>
<evidence type="ECO:0000256" key="9">
    <source>
        <dbReference type="ARBA" id="ARBA00022741"/>
    </source>
</evidence>
<dbReference type="InterPro" id="IPR040442">
    <property type="entry name" value="Pyrv_kinase-like_dom_sf"/>
</dbReference>
<evidence type="ECO:0000256" key="1">
    <source>
        <dbReference type="ARBA" id="ARBA00001946"/>
    </source>
</evidence>
<evidence type="ECO:0000259" key="18">
    <source>
        <dbReference type="Pfam" id="PF02887"/>
    </source>
</evidence>
<gene>
    <name evidence="19" type="primary">pyk</name>
    <name evidence="19" type="ORF">C1877_04120</name>
</gene>
<dbReference type="InterPro" id="IPR015813">
    <property type="entry name" value="Pyrv/PenolPyrv_kinase-like_dom"/>
</dbReference>
<evidence type="ECO:0000259" key="17">
    <source>
        <dbReference type="Pfam" id="PF00224"/>
    </source>
</evidence>
<dbReference type="InterPro" id="IPR015793">
    <property type="entry name" value="Pyrv_Knase_brl"/>
</dbReference>
<comment type="catalytic activity">
    <reaction evidence="16">
        <text>pyruvate + ATP = phosphoenolpyruvate + ADP + H(+)</text>
        <dbReference type="Rhea" id="RHEA:18157"/>
        <dbReference type="ChEBI" id="CHEBI:15361"/>
        <dbReference type="ChEBI" id="CHEBI:15378"/>
        <dbReference type="ChEBI" id="CHEBI:30616"/>
        <dbReference type="ChEBI" id="CHEBI:58702"/>
        <dbReference type="ChEBI" id="CHEBI:456216"/>
        <dbReference type="EC" id="2.7.1.40"/>
    </reaction>
</comment>
<dbReference type="InterPro" id="IPR015795">
    <property type="entry name" value="Pyrv_Knase_C"/>
</dbReference>
<evidence type="ECO:0000256" key="4">
    <source>
        <dbReference type="ARBA" id="ARBA00008663"/>
    </source>
</evidence>
<keyword evidence="10 16" id="KW-0418">Kinase</keyword>
<dbReference type="RefSeq" id="WP_114568463.1">
    <property type="nucleotide sequence ID" value="NZ_CABMMS010000002.1"/>
</dbReference>
<dbReference type="NCBIfam" id="NF004491">
    <property type="entry name" value="PRK05826.1"/>
    <property type="match status" value="1"/>
</dbReference>
<evidence type="ECO:0000313" key="20">
    <source>
        <dbReference type="Proteomes" id="UP000254000"/>
    </source>
</evidence>
<dbReference type="Gene3D" id="2.40.33.10">
    <property type="entry name" value="PK beta-barrel domain-like"/>
    <property type="match status" value="1"/>
</dbReference>
<dbReference type="Pfam" id="PF00224">
    <property type="entry name" value="PK"/>
    <property type="match status" value="1"/>
</dbReference>
<evidence type="ECO:0000256" key="7">
    <source>
        <dbReference type="ARBA" id="ARBA00022679"/>
    </source>
</evidence>
<dbReference type="Gene3D" id="3.40.1380.20">
    <property type="entry name" value="Pyruvate kinase, C-terminal domain"/>
    <property type="match status" value="1"/>
</dbReference>
<dbReference type="InterPro" id="IPR036918">
    <property type="entry name" value="Pyrv_Knase_C_sf"/>
</dbReference>
<dbReference type="SUPFAM" id="SSF50800">
    <property type="entry name" value="PK beta-barrel domain-like"/>
    <property type="match status" value="1"/>
</dbReference>
<dbReference type="PRINTS" id="PR01050">
    <property type="entry name" value="PYRUVTKNASE"/>
</dbReference>
<keyword evidence="7 16" id="KW-0808">Transferase</keyword>
<comment type="pathway">
    <text evidence="3 16">Carbohydrate degradation; glycolysis; pyruvate from D-glyceraldehyde 3-phosphate: step 5/5.</text>
</comment>
<dbReference type="InterPro" id="IPR015806">
    <property type="entry name" value="Pyrv_Knase_insert_dom_sf"/>
</dbReference>
<dbReference type="GO" id="GO:0016301">
    <property type="term" value="F:kinase activity"/>
    <property type="evidence" value="ECO:0007669"/>
    <property type="project" value="UniProtKB-KW"/>
</dbReference>
<evidence type="ECO:0000256" key="15">
    <source>
        <dbReference type="NCBIfam" id="TIGR01064"/>
    </source>
</evidence>
<accession>A0A369M623</accession>
<evidence type="ECO:0000256" key="10">
    <source>
        <dbReference type="ARBA" id="ARBA00022777"/>
    </source>
</evidence>
<dbReference type="Proteomes" id="UP000254000">
    <property type="component" value="Unassembled WGS sequence"/>
</dbReference>